<keyword evidence="1" id="KW-1133">Transmembrane helix</keyword>
<evidence type="ECO:0000256" key="1">
    <source>
        <dbReference type="SAM" id="Phobius"/>
    </source>
</evidence>
<reference evidence="2 3" key="1">
    <citation type="journal article" date="2018" name="Front. Plant Sci.">
        <title>Red Clover (Trifolium pratense) and Zigzag Clover (T. medium) - A Picture of Genomic Similarities and Differences.</title>
        <authorList>
            <person name="Dluhosova J."/>
            <person name="Istvanek J."/>
            <person name="Nedelnik J."/>
            <person name="Repkova J."/>
        </authorList>
    </citation>
    <scope>NUCLEOTIDE SEQUENCE [LARGE SCALE GENOMIC DNA]</scope>
    <source>
        <strain evidence="3">cv. 10/8</strain>
        <tissue evidence="2">Leaf</tissue>
    </source>
</reference>
<evidence type="ECO:0000313" key="2">
    <source>
        <dbReference type="EMBL" id="MCI51024.1"/>
    </source>
</evidence>
<keyword evidence="1" id="KW-0472">Membrane</keyword>
<sequence>MVEVPVGICLNLDDAGFLNLVLSLAQCAVAMAQRAVVFWLVLVLCLIVSQRAAKHGTTR</sequence>
<evidence type="ECO:0000313" key="3">
    <source>
        <dbReference type="Proteomes" id="UP000265520"/>
    </source>
</evidence>
<accession>A0A392SS26</accession>
<feature type="non-terminal residue" evidence="2">
    <location>
        <position position="59"/>
    </location>
</feature>
<keyword evidence="3" id="KW-1185">Reference proteome</keyword>
<comment type="caution">
    <text evidence="2">The sequence shown here is derived from an EMBL/GenBank/DDBJ whole genome shotgun (WGS) entry which is preliminary data.</text>
</comment>
<dbReference type="AlphaFoldDB" id="A0A392SS26"/>
<name>A0A392SS26_9FABA</name>
<feature type="transmembrane region" description="Helical" evidence="1">
    <location>
        <begin position="20"/>
        <end position="49"/>
    </location>
</feature>
<proteinExistence type="predicted"/>
<dbReference type="EMBL" id="LXQA010425577">
    <property type="protein sequence ID" value="MCI51024.1"/>
    <property type="molecule type" value="Genomic_DNA"/>
</dbReference>
<dbReference type="Proteomes" id="UP000265520">
    <property type="component" value="Unassembled WGS sequence"/>
</dbReference>
<organism evidence="2 3">
    <name type="scientific">Trifolium medium</name>
    <dbReference type="NCBI Taxonomy" id="97028"/>
    <lineage>
        <taxon>Eukaryota</taxon>
        <taxon>Viridiplantae</taxon>
        <taxon>Streptophyta</taxon>
        <taxon>Embryophyta</taxon>
        <taxon>Tracheophyta</taxon>
        <taxon>Spermatophyta</taxon>
        <taxon>Magnoliopsida</taxon>
        <taxon>eudicotyledons</taxon>
        <taxon>Gunneridae</taxon>
        <taxon>Pentapetalae</taxon>
        <taxon>rosids</taxon>
        <taxon>fabids</taxon>
        <taxon>Fabales</taxon>
        <taxon>Fabaceae</taxon>
        <taxon>Papilionoideae</taxon>
        <taxon>50 kb inversion clade</taxon>
        <taxon>NPAAA clade</taxon>
        <taxon>Hologalegina</taxon>
        <taxon>IRL clade</taxon>
        <taxon>Trifolieae</taxon>
        <taxon>Trifolium</taxon>
    </lineage>
</organism>
<keyword evidence="1" id="KW-0812">Transmembrane</keyword>
<protein>
    <submittedName>
        <fullName evidence="2">Uncharacterized protein</fullName>
    </submittedName>
</protein>